<dbReference type="SUPFAM" id="SSF56112">
    <property type="entry name" value="Protein kinase-like (PK-like)"/>
    <property type="match status" value="1"/>
</dbReference>
<evidence type="ECO:0000256" key="3">
    <source>
        <dbReference type="ARBA" id="ARBA00022679"/>
    </source>
</evidence>
<keyword evidence="2 9" id="KW-0723">Serine/threonine-protein kinase</keyword>
<dbReference type="Pfam" id="PF00069">
    <property type="entry name" value="Pkinase"/>
    <property type="match status" value="1"/>
</dbReference>
<dbReference type="PANTHER" id="PTHR24355">
    <property type="entry name" value="G PROTEIN-COUPLED RECEPTOR KINASE/RIBOSOMAL PROTEIN S6 KINASE"/>
    <property type="match status" value="1"/>
</dbReference>
<dbReference type="Gene3D" id="1.10.287.1270">
    <property type="match status" value="1"/>
</dbReference>
<dbReference type="SMART" id="SM00220">
    <property type="entry name" value="S_TKc"/>
    <property type="match status" value="1"/>
</dbReference>
<feature type="domain" description="Protein kinase" evidence="11">
    <location>
        <begin position="22"/>
        <end position="285"/>
    </location>
</feature>
<dbReference type="InterPro" id="IPR008271">
    <property type="entry name" value="Ser/Thr_kinase_AS"/>
</dbReference>
<dbReference type="CDD" id="cd01240">
    <property type="entry name" value="PH_GRK2_subgroup"/>
    <property type="match status" value="1"/>
</dbReference>
<dbReference type="InterPro" id="IPR001849">
    <property type="entry name" value="PH_domain"/>
</dbReference>
<dbReference type="Gene3D" id="3.30.200.20">
    <property type="entry name" value="Phosphorylase Kinase, domain 1"/>
    <property type="match status" value="1"/>
</dbReference>
<dbReference type="GO" id="GO:0004703">
    <property type="term" value="F:G protein-coupled receptor kinase activity"/>
    <property type="evidence" value="ECO:0007669"/>
    <property type="project" value="UniProtKB-EC"/>
</dbReference>
<dbReference type="PROSITE" id="PS00107">
    <property type="entry name" value="PROTEIN_KINASE_ATP"/>
    <property type="match status" value="1"/>
</dbReference>
<organism evidence="12">
    <name type="scientific">Timema genevievae</name>
    <name type="common">Walking stick</name>
    <dbReference type="NCBI Taxonomy" id="629358"/>
    <lineage>
        <taxon>Eukaryota</taxon>
        <taxon>Metazoa</taxon>
        <taxon>Ecdysozoa</taxon>
        <taxon>Arthropoda</taxon>
        <taxon>Hexapoda</taxon>
        <taxon>Insecta</taxon>
        <taxon>Pterygota</taxon>
        <taxon>Neoptera</taxon>
        <taxon>Polyneoptera</taxon>
        <taxon>Phasmatodea</taxon>
        <taxon>Timematodea</taxon>
        <taxon>Timematoidea</taxon>
        <taxon>Timematidae</taxon>
        <taxon>Timema</taxon>
    </lineage>
</organism>
<feature type="binding site" evidence="8">
    <location>
        <position position="51"/>
    </location>
    <ligand>
        <name>ATP</name>
        <dbReference type="ChEBI" id="CHEBI:30616"/>
    </ligand>
</feature>
<dbReference type="SUPFAM" id="SSF50729">
    <property type="entry name" value="PH domain-like"/>
    <property type="match status" value="1"/>
</dbReference>
<protein>
    <recommendedName>
        <fullName evidence="9">G protein-coupled receptor kinase</fullName>
        <ecNumber evidence="9">2.7.11.-</ecNumber>
    </recommendedName>
</protein>
<keyword evidence="6 8" id="KW-0067">ATP-binding</keyword>
<evidence type="ECO:0000256" key="4">
    <source>
        <dbReference type="ARBA" id="ARBA00022741"/>
    </source>
</evidence>
<name>A0A7R9K2Q4_TIMGE</name>
<comment type="similarity">
    <text evidence="9">Belongs to the protein kinase superfamily. AGC Ser/Thr protein kinase family. GPRK subfamily.</text>
</comment>
<keyword evidence="3 9" id="KW-0808">Transferase</keyword>
<dbReference type="EC" id="2.7.11.-" evidence="9"/>
<feature type="active site" description="Proton acceptor" evidence="7">
    <location>
        <position position="149"/>
    </location>
</feature>
<dbReference type="InterPro" id="IPR000719">
    <property type="entry name" value="Prot_kinase_dom"/>
</dbReference>
<evidence type="ECO:0000259" key="10">
    <source>
        <dbReference type="PROSITE" id="PS50003"/>
    </source>
</evidence>
<dbReference type="PANTHER" id="PTHR24355:SF18">
    <property type="entry name" value="G PROTEIN-COUPLED RECEPTOR KINASE"/>
    <property type="match status" value="1"/>
</dbReference>
<keyword evidence="4 8" id="KW-0547">Nucleotide-binding</keyword>
<dbReference type="GO" id="GO:0001664">
    <property type="term" value="F:G protein-coupled receptor binding"/>
    <property type="evidence" value="ECO:0007669"/>
    <property type="project" value="TreeGrafter"/>
</dbReference>
<dbReference type="PROSITE" id="PS50003">
    <property type="entry name" value="PH_DOMAIN"/>
    <property type="match status" value="1"/>
</dbReference>
<dbReference type="SMART" id="SM00233">
    <property type="entry name" value="PH"/>
    <property type="match status" value="1"/>
</dbReference>
<dbReference type="GO" id="GO:0005524">
    <property type="term" value="F:ATP binding"/>
    <property type="evidence" value="ECO:0007669"/>
    <property type="project" value="UniProtKB-UniRule"/>
</dbReference>
<evidence type="ECO:0000256" key="8">
    <source>
        <dbReference type="PROSITE-ProRule" id="PRU10141"/>
    </source>
</evidence>
<dbReference type="Gene3D" id="2.30.29.30">
    <property type="entry name" value="Pleckstrin-homology domain (PH domain)/Phosphotyrosine-binding domain (PTB)"/>
    <property type="match status" value="1"/>
</dbReference>
<comment type="catalytic activity">
    <reaction evidence="1">
        <text>[G-protein-coupled receptor] + ATP = [G-protein-coupled receptor]-phosphate + ADP + H(+)</text>
        <dbReference type="Rhea" id="RHEA:12008"/>
        <dbReference type="Rhea" id="RHEA-COMP:11260"/>
        <dbReference type="Rhea" id="RHEA-COMP:11261"/>
        <dbReference type="ChEBI" id="CHEBI:15378"/>
        <dbReference type="ChEBI" id="CHEBI:30616"/>
        <dbReference type="ChEBI" id="CHEBI:43176"/>
        <dbReference type="ChEBI" id="CHEBI:68546"/>
        <dbReference type="ChEBI" id="CHEBI:456216"/>
        <dbReference type="EC" id="2.7.11.16"/>
    </reaction>
</comment>
<accession>A0A7R9K2Q4</accession>
<dbReference type="AlphaFoldDB" id="A0A7R9K2Q4"/>
<dbReference type="GO" id="GO:0007186">
    <property type="term" value="P:G protein-coupled receptor signaling pathway"/>
    <property type="evidence" value="ECO:0007669"/>
    <property type="project" value="TreeGrafter"/>
</dbReference>
<dbReference type="InterPro" id="IPR000239">
    <property type="entry name" value="GPCR_kinase"/>
</dbReference>
<dbReference type="PROSITE" id="PS00108">
    <property type="entry name" value="PROTEIN_KINASE_ST"/>
    <property type="match status" value="1"/>
</dbReference>
<evidence type="ECO:0000256" key="1">
    <source>
        <dbReference type="ARBA" id="ARBA00001256"/>
    </source>
</evidence>
<dbReference type="PRINTS" id="PR00717">
    <property type="entry name" value="GPCRKINASE"/>
</dbReference>
<evidence type="ECO:0000256" key="6">
    <source>
        <dbReference type="ARBA" id="ARBA00022840"/>
    </source>
</evidence>
<gene>
    <name evidence="12" type="ORF">TGEB3V08_LOCUS7702</name>
</gene>
<evidence type="ECO:0000259" key="11">
    <source>
        <dbReference type="PROSITE" id="PS50011"/>
    </source>
</evidence>
<dbReference type="InterPro" id="IPR011993">
    <property type="entry name" value="PH-like_dom_sf"/>
</dbReference>
<keyword evidence="5 9" id="KW-0418">Kinase</keyword>
<dbReference type="InterPro" id="IPR017441">
    <property type="entry name" value="Protein_kinase_ATP_BS"/>
</dbReference>
<dbReference type="FunFam" id="3.30.200.20:FF:000068">
    <property type="entry name" value="G protein-coupled receptor kinase"/>
    <property type="match status" value="1"/>
</dbReference>
<evidence type="ECO:0000256" key="9">
    <source>
        <dbReference type="RuleBase" id="RU000308"/>
    </source>
</evidence>
<feature type="domain" description="PH" evidence="10">
    <location>
        <begin position="367"/>
        <end position="463"/>
    </location>
</feature>
<evidence type="ECO:0000313" key="12">
    <source>
        <dbReference type="EMBL" id="CAD7600775.1"/>
    </source>
</evidence>
<dbReference type="CDD" id="cd05606">
    <property type="entry name" value="STKc_beta_ARK"/>
    <property type="match status" value="1"/>
</dbReference>
<evidence type="ECO:0000256" key="2">
    <source>
        <dbReference type="ARBA" id="ARBA00022527"/>
    </source>
</evidence>
<dbReference type="EMBL" id="OE842590">
    <property type="protein sequence ID" value="CAD7600775.1"/>
    <property type="molecule type" value="Genomic_DNA"/>
</dbReference>
<dbReference type="Pfam" id="PF00169">
    <property type="entry name" value="PH"/>
    <property type="match status" value="1"/>
</dbReference>
<dbReference type="PROSITE" id="PS50011">
    <property type="entry name" value="PROTEIN_KINASE_DOM"/>
    <property type="match status" value="1"/>
</dbReference>
<dbReference type="FunFam" id="1.10.510.10:FF:000118">
    <property type="entry name" value="G protein-coupled receptor kinase"/>
    <property type="match status" value="1"/>
</dbReference>
<proteinExistence type="inferred from homology"/>
<evidence type="ECO:0000256" key="7">
    <source>
        <dbReference type="PIRSR" id="PIRSR600239-51"/>
    </source>
</evidence>
<evidence type="ECO:0000256" key="5">
    <source>
        <dbReference type="ARBA" id="ARBA00022777"/>
    </source>
</evidence>
<dbReference type="Gene3D" id="1.10.510.10">
    <property type="entry name" value="Transferase(Phosphotransferase) domain 1"/>
    <property type="match status" value="1"/>
</dbReference>
<dbReference type="GO" id="GO:0009966">
    <property type="term" value="P:regulation of signal transduction"/>
    <property type="evidence" value="ECO:0007669"/>
    <property type="project" value="TreeGrafter"/>
</dbReference>
<reference evidence="12" key="1">
    <citation type="submission" date="2020-11" db="EMBL/GenBank/DDBJ databases">
        <authorList>
            <person name="Tran Van P."/>
        </authorList>
    </citation>
    <scope>NUCLEOTIDE SEQUENCE</scope>
</reference>
<sequence length="501" mass="56946">MTTRKLGLESQLAVLQLTMNDFSVHRIIGRGGFGEVYGCRKADTGKMYAMKCLDKKRIKMKQGETLALNERIMLSLVSTGVDCPFIVCMTYAFHTPDKLCFILDLMNGGDLHYHLSQHGVFNELEMKFYAAEVILGLEHMHRRYIVYRDLKPANILLDEHGHVRISDLGLACDFSKKKPHASVGTHGYMAPEVLSKGTAYDSSADWFSFGCMLYKLLKGHSPFRQHKTKDKHEIDRMTLTMNVELPESFSKDLRLLLEGLLQRDIDKRLGCKGNGADEVKEHSFFAGMDWTQVYLQKYPPPLIPPRGELTDADQDLYKNFPLVISERWQGEVAETVFETINIEADKVELKRKTKQKLKFDTDEKESDCILHGYIKKLGGPFASAWQTRYAKLYPNRLELHPESGSTKPELVFMDQIEEISADLVHVKSEQCIVVRTRDGKIVLTNPDEIGLKEWALSLRSAHKCSQELLGSMAKKAGKIYGTERDANNKNPYIASRNTNGN</sequence>
<dbReference type="InterPro" id="IPR011009">
    <property type="entry name" value="Kinase-like_dom_sf"/>
</dbReference>